<evidence type="ECO:0000256" key="9">
    <source>
        <dbReference type="ARBA" id="ARBA00023306"/>
    </source>
</evidence>
<evidence type="ECO:0000256" key="2">
    <source>
        <dbReference type="ARBA" id="ARBA00005811"/>
    </source>
</evidence>
<dbReference type="PANTHER" id="PTHR30558:SF7">
    <property type="entry name" value="TOL-PAL SYSTEM PROTEIN TOLR"/>
    <property type="match status" value="1"/>
</dbReference>
<evidence type="ECO:0000256" key="7">
    <source>
        <dbReference type="ARBA" id="ARBA00022989"/>
    </source>
</evidence>
<dbReference type="NCBIfam" id="TIGR02801">
    <property type="entry name" value="tolR"/>
    <property type="match status" value="1"/>
</dbReference>
<comment type="subunit">
    <text evidence="10">The Tol-Pal system is composed of five core proteins: the inner membrane proteins TolA, TolQ and TolR, the periplasmic protein TolB and the outer membrane protein Pal. They form a network linking the inner and outer membranes and the peptidoglycan layer.</text>
</comment>
<reference evidence="11 12" key="1">
    <citation type="submission" date="2016-10" db="EMBL/GenBank/DDBJ databases">
        <authorList>
            <person name="de Groot N.N."/>
        </authorList>
    </citation>
    <scope>NUCLEOTIDE SEQUENCE [LARGE SCALE GENOMIC DNA]</scope>
    <source>
        <strain evidence="11 12">DSM 19219</strain>
    </source>
</reference>
<evidence type="ECO:0000256" key="4">
    <source>
        <dbReference type="ARBA" id="ARBA00022519"/>
    </source>
</evidence>
<evidence type="ECO:0000256" key="1">
    <source>
        <dbReference type="ARBA" id="ARBA00004162"/>
    </source>
</evidence>
<dbReference type="InterPro" id="IPR014168">
    <property type="entry name" value="Tol-Pal_TolR"/>
</dbReference>
<dbReference type="AlphaFoldDB" id="A0A1H3BQA0"/>
<evidence type="ECO:0000256" key="10">
    <source>
        <dbReference type="HAMAP-Rule" id="MF_02203"/>
    </source>
</evidence>
<comment type="similarity">
    <text evidence="2 10">Belongs to the ExbD/TolR family.</text>
</comment>
<evidence type="ECO:0000313" key="12">
    <source>
        <dbReference type="Proteomes" id="UP000198500"/>
    </source>
</evidence>
<dbReference type="STRING" id="574349.SAMN05443545_105291"/>
<dbReference type="GO" id="GO:0005886">
    <property type="term" value="C:plasma membrane"/>
    <property type="evidence" value="ECO:0007669"/>
    <property type="project" value="UniProtKB-SubCell"/>
</dbReference>
<dbReference type="Gene3D" id="3.30.420.270">
    <property type="match status" value="1"/>
</dbReference>
<evidence type="ECO:0000313" key="11">
    <source>
        <dbReference type="EMBL" id="SDX44027.1"/>
    </source>
</evidence>
<dbReference type="GO" id="GO:0015031">
    <property type="term" value="P:protein transport"/>
    <property type="evidence" value="ECO:0007669"/>
    <property type="project" value="InterPro"/>
</dbReference>
<evidence type="ECO:0000256" key="3">
    <source>
        <dbReference type="ARBA" id="ARBA00022475"/>
    </source>
</evidence>
<keyword evidence="3 10" id="KW-1003">Cell membrane</keyword>
<dbReference type="Proteomes" id="UP000198500">
    <property type="component" value="Unassembled WGS sequence"/>
</dbReference>
<keyword evidence="4 10" id="KW-0997">Cell inner membrane</keyword>
<dbReference type="InterPro" id="IPR003400">
    <property type="entry name" value="ExbD"/>
</dbReference>
<keyword evidence="12" id="KW-1185">Reference proteome</keyword>
<protein>
    <recommendedName>
        <fullName evidence="10">Tol-Pal system protein TolR</fullName>
    </recommendedName>
</protein>
<gene>
    <name evidence="10" type="primary">tolR</name>
    <name evidence="11" type="ORF">SAMN05443545_105291</name>
</gene>
<keyword evidence="9 10" id="KW-0131">Cell cycle</keyword>
<keyword evidence="8 10" id="KW-0472">Membrane</keyword>
<comment type="subcellular location">
    <subcellularLocation>
        <location evidence="10">Cell inner membrane</location>
        <topology evidence="10">Single-pass membrane protein</topology>
    </subcellularLocation>
    <subcellularLocation>
        <location evidence="1">Cell membrane</location>
        <topology evidence="1">Single-pass membrane protein</topology>
    </subcellularLocation>
</comment>
<dbReference type="GO" id="GO:0051301">
    <property type="term" value="P:cell division"/>
    <property type="evidence" value="ECO:0007669"/>
    <property type="project" value="UniProtKB-UniRule"/>
</dbReference>
<dbReference type="EMBL" id="FNNI01000005">
    <property type="protein sequence ID" value="SDX44027.1"/>
    <property type="molecule type" value="Genomic_DNA"/>
</dbReference>
<dbReference type="Pfam" id="PF02472">
    <property type="entry name" value="ExbD"/>
    <property type="match status" value="1"/>
</dbReference>
<evidence type="ECO:0000256" key="6">
    <source>
        <dbReference type="ARBA" id="ARBA00022692"/>
    </source>
</evidence>
<keyword evidence="6 10" id="KW-0812">Transmembrane</keyword>
<evidence type="ECO:0000256" key="5">
    <source>
        <dbReference type="ARBA" id="ARBA00022618"/>
    </source>
</evidence>
<feature type="transmembrane region" description="Helical" evidence="10">
    <location>
        <begin position="20"/>
        <end position="41"/>
    </location>
</feature>
<organism evidence="11 12">
    <name type="scientific">Aidingimonas halophila</name>
    <dbReference type="NCBI Taxonomy" id="574349"/>
    <lineage>
        <taxon>Bacteria</taxon>
        <taxon>Pseudomonadati</taxon>
        <taxon>Pseudomonadota</taxon>
        <taxon>Gammaproteobacteria</taxon>
        <taxon>Oceanospirillales</taxon>
        <taxon>Halomonadaceae</taxon>
        <taxon>Aidingimonas</taxon>
    </lineage>
</organism>
<keyword evidence="5 10" id="KW-0132">Cell division</keyword>
<name>A0A1H3BQA0_9GAMM</name>
<evidence type="ECO:0000256" key="8">
    <source>
        <dbReference type="ARBA" id="ARBA00023136"/>
    </source>
</evidence>
<dbReference type="HAMAP" id="MF_02203">
    <property type="entry name" value="TolR"/>
    <property type="match status" value="1"/>
</dbReference>
<proteinExistence type="inferred from homology"/>
<dbReference type="PANTHER" id="PTHR30558">
    <property type="entry name" value="EXBD MEMBRANE COMPONENT OF PMF-DRIVEN MACROMOLECULE IMPORT SYSTEM"/>
    <property type="match status" value="1"/>
</dbReference>
<dbReference type="GO" id="GO:0022857">
    <property type="term" value="F:transmembrane transporter activity"/>
    <property type="evidence" value="ECO:0007669"/>
    <property type="project" value="InterPro"/>
</dbReference>
<accession>A0A1H3BQA0</accession>
<comment type="function">
    <text evidence="10">Part of the Tol-Pal system, which plays a role in outer membrane invagination during cell division and is important for maintaining outer membrane integrity.</text>
</comment>
<keyword evidence="7 10" id="KW-1133">Transmembrane helix</keyword>
<sequence>MMQGPFHRGGHNKPMGEINVVPFIDVMLVLLVIFMIAAPMLTQGVQVDLPQVTSEPIEDVEDSDPIIVSVDRDGEYYISLDDEETSVSLDNIGDRIIAILERRPDTPVMVRGDRNVSYGQVVTLMSTLQTAGVANVGLISEPPSGDEN</sequence>